<protein>
    <submittedName>
        <fullName evidence="2">Uncharacterized protein</fullName>
    </submittedName>
</protein>
<reference evidence="2" key="2">
    <citation type="submission" date="2022-12" db="EMBL/GenBank/DDBJ databases">
        <title>Whole genome sequencing of Borrelia miyamotoi strains isolated at the Russian territory.</title>
        <authorList>
            <person name="Kuleshov K.V."/>
            <person name="Platonov A.E."/>
            <person name="Goptar I.A."/>
            <person name="Shipulin G.A."/>
            <person name="Markelov M.L."/>
            <person name="Koetsveld J."/>
            <person name="Kolyasnikova N.M."/>
            <person name="Sarksyan D.S."/>
            <person name="Toporkova M.G."/>
            <person name="Hovius J.W."/>
        </authorList>
    </citation>
    <scope>NUCLEOTIDE SEQUENCE</scope>
    <source>
        <strain evidence="2">Yekat-76</strain>
    </source>
</reference>
<dbReference type="Proteomes" id="UP000230633">
    <property type="component" value="Chromosome"/>
</dbReference>
<evidence type="ECO:0000313" key="3">
    <source>
        <dbReference type="Proteomes" id="UP000230633"/>
    </source>
</evidence>
<gene>
    <name evidence="1" type="ORF">CNO13_06440</name>
    <name evidence="2" type="ORF">EZU67_06940</name>
</gene>
<evidence type="ECO:0000313" key="1">
    <source>
        <dbReference type="EMBL" id="WDE71619.1"/>
    </source>
</evidence>
<evidence type="ECO:0000313" key="2">
    <source>
        <dbReference type="EMBL" id="WEG86010.1"/>
    </source>
</evidence>
<dbReference type="EMBL" id="CP024333">
    <property type="protein sequence ID" value="WDE71619.1"/>
    <property type="molecule type" value="Genomic_DNA"/>
</dbReference>
<dbReference type="GeneID" id="75118575"/>
<sequence>MEDKIVSVRDFVDHLNIIGNNNTLFSNSVSYIKNNCEVKDCI</sequence>
<keyword evidence="3" id="KW-1185">Reference proteome</keyword>
<evidence type="ECO:0000313" key="4">
    <source>
        <dbReference type="Proteomes" id="UP000291995"/>
    </source>
</evidence>
<organism evidence="2 4">
    <name type="scientific">Borrelia miyamotoi</name>
    <dbReference type="NCBI Taxonomy" id="47466"/>
    <lineage>
        <taxon>Bacteria</taxon>
        <taxon>Pseudomonadati</taxon>
        <taxon>Spirochaetota</taxon>
        <taxon>Spirochaetia</taxon>
        <taxon>Spirochaetales</taxon>
        <taxon>Borreliaceae</taxon>
        <taxon>Borrelia</taxon>
    </lineage>
</organism>
<dbReference type="RefSeq" id="WP_255315119.1">
    <property type="nucleotide sequence ID" value="NZ_AP024371.1"/>
</dbReference>
<reference evidence="4" key="1">
    <citation type="submission" date="2019-03" db="EMBL/GenBank/DDBJ databases">
        <title>Whole genome sequencing of Borrelia miyamotoi strains isolated at the Russian territory.</title>
        <authorList>
            <person name="Kuleshov K.V."/>
            <person name="Platonov A.E."/>
            <person name="Goptar I.A."/>
            <person name="Shipulin G.A."/>
            <person name="Markelov M.L."/>
            <person name="Koetsveld J."/>
            <person name="Kolyasnikova N.M."/>
            <person name="Sarksyan D.S."/>
            <person name="Toporkova M.G."/>
            <person name="Hovius J.W."/>
        </authorList>
    </citation>
    <scope>NUCLEOTIDE SEQUENCE [LARGE SCALE GENOMIC DNA]</scope>
    <source>
        <strain evidence="1 3">Yekat-1</strain>
        <strain evidence="4">Yekat-76</strain>
    </source>
</reference>
<accession>A0AAQ3HF05</accession>
<dbReference type="EMBL" id="CP036557">
    <property type="protein sequence ID" value="WEG86010.1"/>
    <property type="molecule type" value="Genomic_DNA"/>
</dbReference>
<proteinExistence type="predicted"/>
<name>A0AAQ3HF05_9SPIR</name>
<dbReference type="Proteomes" id="UP000291995">
    <property type="component" value="Chromosome"/>
</dbReference>
<dbReference type="AlphaFoldDB" id="A0AAQ3HF05"/>